<reference evidence="2" key="1">
    <citation type="submission" date="2021-06" db="EMBL/GenBank/DDBJ databases">
        <title>New haloarchaea isolates fom saline soil.</title>
        <authorList>
            <person name="Duran-Viseras A."/>
            <person name="Sanchez-Porro C.S."/>
            <person name="Ventosa A."/>
        </authorList>
    </citation>
    <scope>NUCLEOTIDE SEQUENCE</scope>
    <source>
        <strain evidence="2">JCM 18369</strain>
    </source>
</reference>
<evidence type="ECO:0000313" key="3">
    <source>
        <dbReference type="Proteomes" id="UP001166304"/>
    </source>
</evidence>
<dbReference type="RefSeq" id="WP_162413003.1">
    <property type="nucleotide sequence ID" value="NZ_JAHQXE010000002.1"/>
</dbReference>
<feature type="compositionally biased region" description="Polar residues" evidence="1">
    <location>
        <begin position="232"/>
        <end position="244"/>
    </location>
</feature>
<protein>
    <recommendedName>
        <fullName evidence="4">DNA cytosine methyltransferase</fullName>
    </recommendedName>
</protein>
<dbReference type="EMBL" id="JAHQXE010000002">
    <property type="protein sequence ID" value="MBV0901810.1"/>
    <property type="molecule type" value="Genomic_DNA"/>
</dbReference>
<dbReference type="AlphaFoldDB" id="A0AA41KBZ9"/>
<organism evidence="2 3">
    <name type="scientific">Haloarcula salina</name>
    <dbReference type="NCBI Taxonomy" id="1429914"/>
    <lineage>
        <taxon>Archaea</taxon>
        <taxon>Methanobacteriati</taxon>
        <taxon>Methanobacteriota</taxon>
        <taxon>Stenosarchaea group</taxon>
        <taxon>Halobacteria</taxon>
        <taxon>Halobacteriales</taxon>
        <taxon>Haloarculaceae</taxon>
        <taxon>Haloarcula</taxon>
    </lineage>
</organism>
<dbReference type="Proteomes" id="UP001166304">
    <property type="component" value="Unassembled WGS sequence"/>
</dbReference>
<evidence type="ECO:0008006" key="4">
    <source>
        <dbReference type="Google" id="ProtNLM"/>
    </source>
</evidence>
<sequence>MCEQSVSGTDRILHLFADTGIEDEVLHTFGDVTRVGIDPEPNPFSTVIQADACDPPLNGGFDLAFAHPPCQRWSVATEGGGGDPEDHPDLINEAREVCERLADHYVIENVRDAPLRDPVVMSGGQFGLPIHYPRAFETSFPIDHPKPVPRWSPDVGPLAEQGKSGNAWVGRNVGWRLAKGYGHDWPARPLKRHGIPAAYIRRLLYWWLAARNGDTRPKQSRLVAATDGGNDHSLQADISQSSDT</sequence>
<evidence type="ECO:0000256" key="1">
    <source>
        <dbReference type="SAM" id="MobiDB-lite"/>
    </source>
</evidence>
<comment type="caution">
    <text evidence="2">The sequence shown here is derived from an EMBL/GenBank/DDBJ whole genome shotgun (WGS) entry which is preliminary data.</text>
</comment>
<gene>
    <name evidence="2" type="ORF">KTS37_08410</name>
</gene>
<name>A0AA41KBZ9_9EURY</name>
<dbReference type="Gene3D" id="3.40.50.150">
    <property type="entry name" value="Vaccinia Virus protein VP39"/>
    <property type="match status" value="1"/>
</dbReference>
<dbReference type="InterPro" id="IPR029063">
    <property type="entry name" value="SAM-dependent_MTases_sf"/>
</dbReference>
<dbReference type="SUPFAM" id="SSF53335">
    <property type="entry name" value="S-adenosyl-L-methionine-dependent methyltransferases"/>
    <property type="match status" value="1"/>
</dbReference>
<evidence type="ECO:0000313" key="2">
    <source>
        <dbReference type="EMBL" id="MBV0901810.1"/>
    </source>
</evidence>
<keyword evidence="3" id="KW-1185">Reference proteome</keyword>
<accession>A0AA41KBZ9</accession>
<proteinExistence type="predicted"/>
<feature type="region of interest" description="Disordered" evidence="1">
    <location>
        <begin position="224"/>
        <end position="244"/>
    </location>
</feature>